<dbReference type="PANTHER" id="PTHR33415">
    <property type="entry name" value="PROTEIN EMBRYO DEFECTIVE 514"/>
    <property type="match status" value="1"/>
</dbReference>
<comment type="caution">
    <text evidence="1">The sequence shown here is derived from an EMBL/GenBank/DDBJ whole genome shotgun (WGS) entry which is preliminary data.</text>
</comment>
<dbReference type="EMBL" id="JAFITO010000036">
    <property type="protein sequence ID" value="MBN4068668.1"/>
    <property type="molecule type" value="Genomic_DNA"/>
</dbReference>
<sequence length="233" mass="27290">MKKMFHIGQLSFKYKKDVIAHFKNILNSYKFKETLNTEDFVDVLNLLKIHPNAKEKIGAGIEKVIVKETRYKTKCFSVIRVDSSCEIFSYMKCINGSLSPLTKFSKTCRDVIADDLRLVKLSFFKGNSKKGKVKCQETGELSLWVELNVDHRQPNTFSVIVDRFIELHKIDLLSIEYIETMDNVYSFKNDSLSEKFRKYHKEKANLRIVRKDKNLGRSHLARNKRQKKDLTIQ</sequence>
<dbReference type="Pfam" id="PF11523">
    <property type="entry name" value="DUF3223"/>
    <property type="match status" value="1"/>
</dbReference>
<name>A0ABS3AU96_9BACT</name>
<protein>
    <submittedName>
        <fullName evidence="1">DCL family protein</fullName>
    </submittedName>
</protein>
<keyword evidence="2" id="KW-1185">Reference proteome</keyword>
<organism evidence="1 2">
    <name type="scientific">Desulfotalea psychrophila</name>
    <dbReference type="NCBI Taxonomy" id="84980"/>
    <lineage>
        <taxon>Bacteria</taxon>
        <taxon>Pseudomonadati</taxon>
        <taxon>Thermodesulfobacteriota</taxon>
        <taxon>Desulfobulbia</taxon>
        <taxon>Desulfobulbales</taxon>
        <taxon>Desulfocapsaceae</taxon>
        <taxon>Desulfotalea</taxon>
    </lineage>
</organism>
<reference evidence="1 2" key="1">
    <citation type="submission" date="2021-02" db="EMBL/GenBank/DDBJ databases">
        <title>Activity-based single-cell genomes from oceanic crustal fluid captures similar information to metagenomic and metatranscriptomic surveys with orders of magnitude less sampling.</title>
        <authorList>
            <person name="D'Angelo T.S."/>
            <person name="Orcutt B.N."/>
        </authorList>
    </citation>
    <scope>NUCLEOTIDE SEQUENCE [LARGE SCALE GENOMIC DNA]</scope>
    <source>
        <strain evidence="1">AH-315-G02</strain>
    </source>
</reference>
<accession>A0ABS3AU96</accession>
<evidence type="ECO:0000313" key="1">
    <source>
        <dbReference type="EMBL" id="MBN4068668.1"/>
    </source>
</evidence>
<gene>
    <name evidence="1" type="ORF">JYU06_04010</name>
</gene>
<dbReference type="InterPro" id="IPR044673">
    <property type="entry name" value="DCL-like"/>
</dbReference>
<dbReference type="PANTHER" id="PTHR33415:SF12">
    <property type="entry name" value="PROTEIN EMBRYO DEFECTIVE 514"/>
    <property type="match status" value="1"/>
</dbReference>
<dbReference type="Proteomes" id="UP000717534">
    <property type="component" value="Unassembled WGS sequence"/>
</dbReference>
<dbReference type="Gene3D" id="3.10.450.40">
    <property type="match status" value="1"/>
</dbReference>
<evidence type="ECO:0000313" key="2">
    <source>
        <dbReference type="Proteomes" id="UP000717534"/>
    </source>
</evidence>
<proteinExistence type="predicted"/>